<dbReference type="RefSeq" id="WP_156859684.1">
    <property type="nucleotide sequence ID" value="NZ_WOWR01000051.1"/>
</dbReference>
<evidence type="ECO:0000313" key="1">
    <source>
        <dbReference type="EMBL" id="KAF0251840.1"/>
    </source>
</evidence>
<reference evidence="1 2" key="1">
    <citation type="submission" date="2019-12" db="EMBL/GenBank/DDBJ databases">
        <authorList>
            <person name="Woiski C."/>
        </authorList>
    </citation>
    <scope>NUCLEOTIDE SEQUENCE [LARGE SCALE GENOMIC DNA]</scope>
    <source>
        <strain evidence="1 2">BOE100</strain>
    </source>
</reference>
<dbReference type="Proteomes" id="UP000442695">
    <property type="component" value="Unassembled WGS sequence"/>
</dbReference>
<protein>
    <submittedName>
        <fullName evidence="1">Biotin/lipoyl-binding protein</fullName>
    </submittedName>
</protein>
<dbReference type="PANTHER" id="PTHR30469">
    <property type="entry name" value="MULTIDRUG RESISTANCE PROTEIN MDTA"/>
    <property type="match status" value="1"/>
</dbReference>
<dbReference type="Gene3D" id="2.40.30.170">
    <property type="match status" value="1"/>
</dbReference>
<dbReference type="SUPFAM" id="SSF111369">
    <property type="entry name" value="HlyD-like secretion proteins"/>
    <property type="match status" value="1"/>
</dbReference>
<dbReference type="PANTHER" id="PTHR30469:SF15">
    <property type="entry name" value="HLYD FAMILY OF SECRETION PROTEINS"/>
    <property type="match status" value="1"/>
</dbReference>
<dbReference type="GO" id="GO:1990281">
    <property type="term" value="C:efflux pump complex"/>
    <property type="evidence" value="ECO:0007669"/>
    <property type="project" value="TreeGrafter"/>
</dbReference>
<dbReference type="Gene3D" id="2.40.50.100">
    <property type="match status" value="1"/>
</dbReference>
<dbReference type="EMBL" id="WOWR01000051">
    <property type="protein sequence ID" value="KAF0251840.1"/>
    <property type="molecule type" value="Genomic_DNA"/>
</dbReference>
<proteinExistence type="predicted"/>
<accession>A0A7V8J1W7</accession>
<organism evidence="1 2">
    <name type="scientific">Pseudomonas putida</name>
    <name type="common">Arthrobacter siderocapsulatus</name>
    <dbReference type="NCBI Taxonomy" id="303"/>
    <lineage>
        <taxon>Bacteria</taxon>
        <taxon>Pseudomonadati</taxon>
        <taxon>Pseudomonadota</taxon>
        <taxon>Gammaproteobacteria</taxon>
        <taxon>Pseudomonadales</taxon>
        <taxon>Pseudomonadaceae</taxon>
        <taxon>Pseudomonas</taxon>
    </lineage>
</organism>
<name>A0A7V8J1W7_PSEPU</name>
<sequence length="297" mass="32327">MKRPWLLALAPLGVVAGLIAAFLFARTPRPLPPAFPPASSSFQAAIYANGIIESEQAGGSDIVIFPQVAAPVTRILVHEGQAVSRDSPLVTLDDAVPRANLELAQANLAIARDQYAKRLASFGIDARSISKDALDTAKNQAAQAQAAFKAAAAELARYVIKAPSDGIVVTINSAVGSYVSPQGAYNIHTQDFNPLLVMTSAQDRLMVRCYVDEILIDKLPPVDLIQAEMTLRGTHIRVPLEFVRVQPYVTPKIELSNQRQERVDLRVLPVLFRFERKALPAVYPGQLVDVFISRKTP</sequence>
<gene>
    <name evidence="1" type="ORF">GN299_26430</name>
</gene>
<dbReference type="GO" id="GO:0015562">
    <property type="term" value="F:efflux transmembrane transporter activity"/>
    <property type="evidence" value="ECO:0007669"/>
    <property type="project" value="TreeGrafter"/>
</dbReference>
<dbReference type="AlphaFoldDB" id="A0A7V8J1W7"/>
<dbReference type="Gene3D" id="1.10.287.470">
    <property type="entry name" value="Helix hairpin bin"/>
    <property type="match status" value="1"/>
</dbReference>
<comment type="caution">
    <text evidence="1">The sequence shown here is derived from an EMBL/GenBank/DDBJ whole genome shotgun (WGS) entry which is preliminary data.</text>
</comment>
<evidence type="ECO:0000313" key="2">
    <source>
        <dbReference type="Proteomes" id="UP000442695"/>
    </source>
</evidence>